<dbReference type="InterPro" id="IPR006176">
    <property type="entry name" value="3-OHacyl-CoA_DH_NAD-bd"/>
</dbReference>
<dbReference type="Pfam" id="PF02737">
    <property type="entry name" value="3HCDH_N"/>
    <property type="match status" value="1"/>
</dbReference>
<gene>
    <name evidence="4" type="ORF">GCM10009668_15260</name>
</gene>
<comment type="caution">
    <text evidence="4">The sequence shown here is derived from an EMBL/GenBank/DDBJ whole genome shotgun (WGS) entry which is preliminary data.</text>
</comment>
<dbReference type="PANTHER" id="PTHR43612">
    <property type="entry name" value="TRIFUNCTIONAL ENZYME SUBUNIT ALPHA"/>
    <property type="match status" value="1"/>
</dbReference>
<dbReference type="InterPro" id="IPR008927">
    <property type="entry name" value="6-PGluconate_DH-like_C_sf"/>
</dbReference>
<feature type="domain" description="3-hydroxyacyl-CoA dehydrogenase C-terminal" evidence="2">
    <location>
        <begin position="158"/>
        <end position="256"/>
    </location>
</feature>
<dbReference type="EMBL" id="BAAALG010000006">
    <property type="protein sequence ID" value="GAA1098736.1"/>
    <property type="molecule type" value="Genomic_DNA"/>
</dbReference>
<dbReference type="Proteomes" id="UP001501581">
    <property type="component" value="Unassembled WGS sequence"/>
</dbReference>
<evidence type="ECO:0000313" key="5">
    <source>
        <dbReference type="Proteomes" id="UP001501581"/>
    </source>
</evidence>
<dbReference type="InterPro" id="IPR036291">
    <property type="entry name" value="NAD(P)-bd_dom_sf"/>
</dbReference>
<keyword evidence="5" id="KW-1185">Reference proteome</keyword>
<dbReference type="Pfam" id="PF00725">
    <property type="entry name" value="3HCDH"/>
    <property type="match status" value="1"/>
</dbReference>
<dbReference type="SUPFAM" id="SSF48179">
    <property type="entry name" value="6-phosphogluconate dehydrogenase C-terminal domain-like"/>
    <property type="match status" value="2"/>
</dbReference>
<evidence type="ECO:0008006" key="6">
    <source>
        <dbReference type="Google" id="ProtNLM"/>
    </source>
</evidence>
<organism evidence="4 5">
    <name type="scientific">Nocardioides dubius</name>
    <dbReference type="NCBI Taxonomy" id="317019"/>
    <lineage>
        <taxon>Bacteria</taxon>
        <taxon>Bacillati</taxon>
        <taxon>Actinomycetota</taxon>
        <taxon>Actinomycetes</taxon>
        <taxon>Propionibacteriales</taxon>
        <taxon>Nocardioidaceae</taxon>
        <taxon>Nocardioides</taxon>
    </lineage>
</organism>
<evidence type="ECO:0000313" key="4">
    <source>
        <dbReference type="EMBL" id="GAA1098736.1"/>
    </source>
</evidence>
<dbReference type="PANTHER" id="PTHR43612:SF3">
    <property type="entry name" value="TRIFUNCTIONAL ENZYME SUBUNIT ALPHA, MITOCHONDRIAL"/>
    <property type="match status" value="1"/>
</dbReference>
<sequence length="380" mass="40095">MGAGIAATAVAHGLDAVVRDIDPARLEEARVRAATSPAAERRWRATTGWEGFAGSDVVVEAVFESPDLKRETLRLIDAEVGADTLITTNTSAIPVASLSDAVSRPEAFLGTHFFSPVERMALVELVPHAGTSTDAVERAGRMARAIGKVPVVVADYPGFFTSRVYARWLIEGLRLLADGADPAVIEAEARAVGFPVGPLQASDEVTLDLVLAASVVQVAEQVLTERVDVVEVRALLERLIEAGFRGKRFGKGFYRYAEGRRDGLDPAVPELIGAAGAPLPAGLAGERLLLAFVTEAIACWDDGTLCHPDDGDLAAVLGIGFPRALGGPFQWSDRTGAAEVVARCRVLEARAFPVGESLTRLASGAGRFGAEPRRARPGLG</sequence>
<dbReference type="InterPro" id="IPR006108">
    <property type="entry name" value="3HC_DH_C"/>
</dbReference>
<evidence type="ECO:0000259" key="3">
    <source>
        <dbReference type="Pfam" id="PF02737"/>
    </source>
</evidence>
<dbReference type="Gene3D" id="1.10.1040.50">
    <property type="match status" value="1"/>
</dbReference>
<keyword evidence="1" id="KW-0560">Oxidoreductase</keyword>
<feature type="domain" description="3-hydroxyacyl-CoA dehydrogenase NAD binding" evidence="3">
    <location>
        <begin position="1"/>
        <end position="155"/>
    </location>
</feature>
<dbReference type="Gene3D" id="3.40.50.720">
    <property type="entry name" value="NAD(P)-binding Rossmann-like Domain"/>
    <property type="match status" value="1"/>
</dbReference>
<protein>
    <recommendedName>
        <fullName evidence="6">3-hydroxyacyl-CoA dehydrogenase</fullName>
    </recommendedName>
</protein>
<accession>A0ABP4ECP6</accession>
<evidence type="ECO:0000256" key="1">
    <source>
        <dbReference type="ARBA" id="ARBA00023002"/>
    </source>
</evidence>
<name>A0ABP4ECP6_9ACTN</name>
<reference evidence="5" key="1">
    <citation type="journal article" date="2019" name="Int. J. Syst. Evol. Microbiol.">
        <title>The Global Catalogue of Microorganisms (GCM) 10K type strain sequencing project: providing services to taxonomists for standard genome sequencing and annotation.</title>
        <authorList>
            <consortium name="The Broad Institute Genomics Platform"/>
            <consortium name="The Broad Institute Genome Sequencing Center for Infectious Disease"/>
            <person name="Wu L."/>
            <person name="Ma J."/>
        </authorList>
    </citation>
    <scope>NUCLEOTIDE SEQUENCE [LARGE SCALE GENOMIC DNA]</scope>
    <source>
        <strain evidence="5">JCM 13008</strain>
    </source>
</reference>
<dbReference type="InterPro" id="IPR050136">
    <property type="entry name" value="FA_oxidation_alpha_subunit"/>
</dbReference>
<evidence type="ECO:0000259" key="2">
    <source>
        <dbReference type="Pfam" id="PF00725"/>
    </source>
</evidence>
<dbReference type="SUPFAM" id="SSF51735">
    <property type="entry name" value="NAD(P)-binding Rossmann-fold domains"/>
    <property type="match status" value="1"/>
</dbReference>
<proteinExistence type="predicted"/>